<reference evidence="1 2" key="1">
    <citation type="journal article" date="2021" name="Nat. Plants">
        <title>The Taxus genome provides insights into paclitaxel biosynthesis.</title>
        <authorList>
            <person name="Xiong X."/>
            <person name="Gou J."/>
            <person name="Liao Q."/>
            <person name="Li Y."/>
            <person name="Zhou Q."/>
            <person name="Bi G."/>
            <person name="Li C."/>
            <person name="Du R."/>
            <person name="Wang X."/>
            <person name="Sun T."/>
            <person name="Guo L."/>
            <person name="Liang H."/>
            <person name="Lu P."/>
            <person name="Wu Y."/>
            <person name="Zhang Z."/>
            <person name="Ro D.K."/>
            <person name="Shang Y."/>
            <person name="Huang S."/>
            <person name="Yan J."/>
        </authorList>
    </citation>
    <scope>NUCLEOTIDE SEQUENCE [LARGE SCALE GENOMIC DNA]</scope>
    <source>
        <strain evidence="1">Ta-2019</strain>
    </source>
</reference>
<accession>A0AA38BTH6</accession>
<name>A0AA38BTH6_TAXCH</name>
<comment type="caution">
    <text evidence="1">The sequence shown here is derived from an EMBL/GenBank/DDBJ whole genome shotgun (WGS) entry which is preliminary data.</text>
</comment>
<dbReference type="SUPFAM" id="SSF55455">
    <property type="entry name" value="SRF-like"/>
    <property type="match status" value="1"/>
</dbReference>
<evidence type="ECO:0000313" key="1">
    <source>
        <dbReference type="EMBL" id="KAH9289536.1"/>
    </source>
</evidence>
<protein>
    <submittedName>
        <fullName evidence="1">Uncharacterized protein</fullName>
    </submittedName>
</protein>
<organism evidence="1 2">
    <name type="scientific">Taxus chinensis</name>
    <name type="common">Chinese yew</name>
    <name type="synonym">Taxus wallichiana var. chinensis</name>
    <dbReference type="NCBI Taxonomy" id="29808"/>
    <lineage>
        <taxon>Eukaryota</taxon>
        <taxon>Viridiplantae</taxon>
        <taxon>Streptophyta</taxon>
        <taxon>Embryophyta</taxon>
        <taxon>Tracheophyta</taxon>
        <taxon>Spermatophyta</taxon>
        <taxon>Pinopsida</taxon>
        <taxon>Pinidae</taxon>
        <taxon>Conifers II</taxon>
        <taxon>Cupressales</taxon>
        <taxon>Taxaceae</taxon>
        <taxon>Taxus</taxon>
    </lineage>
</organism>
<dbReference type="InterPro" id="IPR036879">
    <property type="entry name" value="TF_MADSbox_sf"/>
</dbReference>
<dbReference type="Proteomes" id="UP000824469">
    <property type="component" value="Unassembled WGS sequence"/>
</dbReference>
<feature type="non-terminal residue" evidence="1">
    <location>
        <position position="128"/>
    </location>
</feature>
<dbReference type="EMBL" id="JAHRHJ020003813">
    <property type="protein sequence ID" value="KAH9289536.1"/>
    <property type="molecule type" value="Genomic_DNA"/>
</dbReference>
<dbReference type="AlphaFoldDB" id="A0AA38BTH6"/>
<dbReference type="GO" id="GO:0046983">
    <property type="term" value="F:protein dimerization activity"/>
    <property type="evidence" value="ECO:0007669"/>
    <property type="project" value="InterPro"/>
</dbReference>
<evidence type="ECO:0000313" key="2">
    <source>
        <dbReference type="Proteomes" id="UP000824469"/>
    </source>
</evidence>
<feature type="non-terminal residue" evidence="1">
    <location>
        <position position="1"/>
    </location>
</feature>
<proteinExistence type="predicted"/>
<dbReference type="GO" id="GO:0003677">
    <property type="term" value="F:DNA binding"/>
    <property type="evidence" value="ECO:0007669"/>
    <property type="project" value="InterPro"/>
</dbReference>
<sequence>VKEIQGKEFLLTSGIIFSATVTSTTFIMGRKPLSVNYISESAKCKSYFDNKIAGVFKKVYQIYEIFGVPFCLGVENEDETLYYYIKNLDIFGSLCDAQRLPNKRKFYNLVMNTFSVNQSIPNLTSSYA</sequence>
<keyword evidence="2" id="KW-1185">Reference proteome</keyword>
<gene>
    <name evidence="1" type="ORF">KI387_033653</name>
</gene>